<feature type="domain" description="Coenzyme F420 hydrogenase/dehydrogenase beta subunit N-terminal" evidence="1">
    <location>
        <begin position="55"/>
        <end position="128"/>
    </location>
</feature>
<dbReference type="InterPro" id="IPR045220">
    <property type="entry name" value="FRHB/FDHB/HCAR-like"/>
</dbReference>
<evidence type="ECO:0000259" key="2">
    <source>
        <dbReference type="Pfam" id="PF04432"/>
    </source>
</evidence>
<accession>A0A4Y9S8J6</accession>
<dbReference type="InterPro" id="IPR007525">
    <property type="entry name" value="FrhB_FdhB_C"/>
</dbReference>
<dbReference type="PANTHER" id="PTHR31332:SF0">
    <property type="entry name" value="7-HYDROXYMETHYL CHLOROPHYLL A REDUCTASE, CHLOROPLASTIC"/>
    <property type="match status" value="1"/>
</dbReference>
<dbReference type="AlphaFoldDB" id="A0A4Y9S8J6"/>
<gene>
    <name evidence="3" type="ORF">E4L98_23610</name>
</gene>
<dbReference type="PANTHER" id="PTHR31332">
    <property type="entry name" value="7-HYDROXYMETHYL CHLOROPHYLL A REDUCTASE, CHLOROPLASTIC"/>
    <property type="match status" value="1"/>
</dbReference>
<dbReference type="Pfam" id="PF04422">
    <property type="entry name" value="FrhB_FdhB_N"/>
    <property type="match status" value="1"/>
</dbReference>
<protein>
    <recommendedName>
        <fullName evidence="5">Coenzyme F420 hydrogenase</fullName>
    </recommendedName>
</protein>
<proteinExistence type="predicted"/>
<feature type="domain" description="Coenzyme F420 hydrogenase/dehydrogenase beta subunit C-terminal" evidence="2">
    <location>
        <begin position="139"/>
        <end position="303"/>
    </location>
</feature>
<sequence length="376" mass="40796">MAFNPHGFLRPVVLQPMTAADDALVRAVCPGVGLRHERDTAAYDPLWGPLVAVRTGYARDPALRHGGSSGGAISALLSYLLESGKVDYVLHIGASLREPLVNEIKLSTNRAEVLANAGSRYAPSAPLTAIDALLARPGRFAFVGKPCDVAALRKYAAHNPQVGEKVPYMLSFMCAGVPSMKGTEAILQRFEVQPAEVRSFAYRGNGWPGMTRVETHAGAVHETDYATSWGTVLNRHLQARCKICPDGIGEFADVVCADAWYGKDGYPDFAEQEGRSLVLSRTGAGERLLDEAVAAGYLAVAPLAVAEIRKMQPYQENRKQMVLARVLALRVMGRPAPAYRRLRLQRTAWMGGLKANAKNFLGMVKRLALNRQPSGM</sequence>
<evidence type="ECO:0008006" key="5">
    <source>
        <dbReference type="Google" id="ProtNLM"/>
    </source>
</evidence>
<dbReference type="GO" id="GO:0033354">
    <property type="term" value="P:chlorophyll cycle"/>
    <property type="evidence" value="ECO:0007669"/>
    <property type="project" value="TreeGrafter"/>
</dbReference>
<dbReference type="GO" id="GO:0090415">
    <property type="term" value="F:7-hydroxymethyl chlorophyll a reductase activity"/>
    <property type="evidence" value="ECO:0007669"/>
    <property type="project" value="TreeGrafter"/>
</dbReference>
<name>A0A4Y9S8J6_9BURK</name>
<dbReference type="InterPro" id="IPR007516">
    <property type="entry name" value="Co_F420_Hydgase/DH_bsu_N"/>
</dbReference>
<reference evidence="3 4" key="1">
    <citation type="submission" date="2019-03" db="EMBL/GenBank/DDBJ databases">
        <title>Draft Genome Sequence of Duganella callidus sp. nov., a Novel Duganella Species Isolated from Cultivated Soil.</title>
        <authorList>
            <person name="Raths R."/>
            <person name="Peta V."/>
            <person name="Bucking H."/>
        </authorList>
    </citation>
    <scope>NUCLEOTIDE SEQUENCE [LARGE SCALE GENOMIC DNA]</scope>
    <source>
        <strain evidence="3 4">DN04</strain>
    </source>
</reference>
<dbReference type="EMBL" id="SPVG01000234">
    <property type="protein sequence ID" value="TFW16416.1"/>
    <property type="molecule type" value="Genomic_DNA"/>
</dbReference>
<keyword evidence="4" id="KW-1185">Reference proteome</keyword>
<comment type="caution">
    <text evidence="3">The sequence shown here is derived from an EMBL/GenBank/DDBJ whole genome shotgun (WGS) entry which is preliminary data.</text>
</comment>
<evidence type="ECO:0000313" key="4">
    <source>
        <dbReference type="Proteomes" id="UP000297729"/>
    </source>
</evidence>
<organism evidence="3 4">
    <name type="scientific">Duganella callida</name>
    <dbReference type="NCBI Taxonomy" id="2561932"/>
    <lineage>
        <taxon>Bacteria</taxon>
        <taxon>Pseudomonadati</taxon>
        <taxon>Pseudomonadota</taxon>
        <taxon>Betaproteobacteria</taxon>
        <taxon>Burkholderiales</taxon>
        <taxon>Oxalobacteraceae</taxon>
        <taxon>Telluria group</taxon>
        <taxon>Duganella</taxon>
    </lineage>
</organism>
<dbReference type="Pfam" id="PF04432">
    <property type="entry name" value="FrhB_FdhB_C"/>
    <property type="match status" value="1"/>
</dbReference>
<dbReference type="OrthoDB" id="3247493at2"/>
<evidence type="ECO:0000259" key="1">
    <source>
        <dbReference type="Pfam" id="PF04422"/>
    </source>
</evidence>
<evidence type="ECO:0000313" key="3">
    <source>
        <dbReference type="EMBL" id="TFW16416.1"/>
    </source>
</evidence>
<dbReference type="Proteomes" id="UP000297729">
    <property type="component" value="Unassembled WGS sequence"/>
</dbReference>